<evidence type="ECO:0000313" key="2">
    <source>
        <dbReference type="Proteomes" id="UP001055879"/>
    </source>
</evidence>
<protein>
    <submittedName>
        <fullName evidence="1">Uncharacterized protein</fullName>
    </submittedName>
</protein>
<gene>
    <name evidence="1" type="ORF">L6452_17357</name>
</gene>
<accession>A0ACB9C322</accession>
<reference evidence="2" key="1">
    <citation type="journal article" date="2022" name="Mol. Ecol. Resour.">
        <title>The genomes of chicory, endive, great burdock and yacon provide insights into Asteraceae palaeo-polyploidization history and plant inulin production.</title>
        <authorList>
            <person name="Fan W."/>
            <person name="Wang S."/>
            <person name="Wang H."/>
            <person name="Wang A."/>
            <person name="Jiang F."/>
            <person name="Liu H."/>
            <person name="Zhao H."/>
            <person name="Xu D."/>
            <person name="Zhang Y."/>
        </authorList>
    </citation>
    <scope>NUCLEOTIDE SEQUENCE [LARGE SCALE GENOMIC DNA]</scope>
    <source>
        <strain evidence="2">cv. Niubang</strain>
    </source>
</reference>
<dbReference type="EMBL" id="CM042051">
    <property type="protein sequence ID" value="KAI3728716.1"/>
    <property type="molecule type" value="Genomic_DNA"/>
</dbReference>
<dbReference type="Proteomes" id="UP001055879">
    <property type="component" value="Linkage Group LG05"/>
</dbReference>
<comment type="caution">
    <text evidence="1">The sequence shown here is derived from an EMBL/GenBank/DDBJ whole genome shotgun (WGS) entry which is preliminary data.</text>
</comment>
<sequence length="84" mass="9568">MSSMSRVWMAAGVAIVNGHTDQSYKLKSLIINSFRHANRLPFTSSHHLRPFSSLVRSNVNVGDRKTQSDDSLRQVIYFNCWGQN</sequence>
<evidence type="ECO:0000313" key="1">
    <source>
        <dbReference type="EMBL" id="KAI3728716.1"/>
    </source>
</evidence>
<keyword evidence="2" id="KW-1185">Reference proteome</keyword>
<reference evidence="1 2" key="2">
    <citation type="journal article" date="2022" name="Mol. Ecol. Resour.">
        <title>The genomes of chicory, endive, great burdock and yacon provide insights into Asteraceae paleo-polyploidization history and plant inulin production.</title>
        <authorList>
            <person name="Fan W."/>
            <person name="Wang S."/>
            <person name="Wang H."/>
            <person name="Wang A."/>
            <person name="Jiang F."/>
            <person name="Liu H."/>
            <person name="Zhao H."/>
            <person name="Xu D."/>
            <person name="Zhang Y."/>
        </authorList>
    </citation>
    <scope>NUCLEOTIDE SEQUENCE [LARGE SCALE GENOMIC DNA]</scope>
    <source>
        <strain evidence="2">cv. Niubang</strain>
    </source>
</reference>
<proteinExistence type="predicted"/>
<name>A0ACB9C322_ARCLA</name>
<organism evidence="1 2">
    <name type="scientific">Arctium lappa</name>
    <name type="common">Greater burdock</name>
    <name type="synonym">Lappa major</name>
    <dbReference type="NCBI Taxonomy" id="4217"/>
    <lineage>
        <taxon>Eukaryota</taxon>
        <taxon>Viridiplantae</taxon>
        <taxon>Streptophyta</taxon>
        <taxon>Embryophyta</taxon>
        <taxon>Tracheophyta</taxon>
        <taxon>Spermatophyta</taxon>
        <taxon>Magnoliopsida</taxon>
        <taxon>eudicotyledons</taxon>
        <taxon>Gunneridae</taxon>
        <taxon>Pentapetalae</taxon>
        <taxon>asterids</taxon>
        <taxon>campanulids</taxon>
        <taxon>Asterales</taxon>
        <taxon>Asteraceae</taxon>
        <taxon>Carduoideae</taxon>
        <taxon>Cardueae</taxon>
        <taxon>Arctiinae</taxon>
        <taxon>Arctium</taxon>
    </lineage>
</organism>